<accession>A0A1G6V4C9</accession>
<dbReference type="STRING" id="416944.SAMN05421548_12036"/>
<dbReference type="SUPFAM" id="SSF63825">
    <property type="entry name" value="YWTD domain"/>
    <property type="match status" value="1"/>
</dbReference>
<evidence type="ECO:0008006" key="4">
    <source>
        <dbReference type="Google" id="ProtNLM"/>
    </source>
</evidence>
<evidence type="ECO:0000256" key="1">
    <source>
        <dbReference type="SAM" id="SignalP"/>
    </source>
</evidence>
<dbReference type="Gene3D" id="2.120.10.30">
    <property type="entry name" value="TolB, C-terminal domain"/>
    <property type="match status" value="1"/>
</dbReference>
<dbReference type="EMBL" id="FMYQ01000020">
    <property type="protein sequence ID" value="SDD48510.1"/>
    <property type="molecule type" value="Genomic_DNA"/>
</dbReference>
<evidence type="ECO:0000313" key="3">
    <source>
        <dbReference type="Proteomes" id="UP000198908"/>
    </source>
</evidence>
<dbReference type="SUPFAM" id="SSF50952">
    <property type="entry name" value="Soluble quinoprotein glucose dehydrogenase"/>
    <property type="match status" value="1"/>
</dbReference>
<protein>
    <recommendedName>
        <fullName evidence="4">NHL repeat-containing protein</fullName>
    </recommendedName>
</protein>
<keyword evidence="3" id="KW-1185">Reference proteome</keyword>
<feature type="chain" id="PRO_5011620357" description="NHL repeat-containing protein" evidence="1">
    <location>
        <begin position="33"/>
        <end position="741"/>
    </location>
</feature>
<sequence>MPLSNPDRRLRRTLVLAAMCAFICTSSVQTIAAPQLNVTTSWIGNTYGYGQGTWMQINVTAIAVTPEGKVFTNAPWDESGAEISAYQDGKALGFAGGTHGWGGAGGNAVAVNHRYLYAAVGVGNEKGHLVGNGIWPGKGSQWFGVTRRPLDEPKRAAAFQASPDPLNPHAQLAGAFLKINDVPMGTQADVGGLAATDSTLYVSNTPMNRIEVYDANSMQRRTQWDVQAPGRIALAGDGSLWVLTGTDTGKGSAHAARVEHYSADGKQLDDTLTLPDDSVAVDVAVDPQQRVLIADNGPRQQVLIYTRNGKTWAQSTPLGESGGIFAGIAGRPGPARFNGLTGVGTDARGNIYVSTNGLGPQHDERVGAGLGATLEAYTPAGKRLWNLEGLLFVDGAWVDPQRPNSVYTGNKRFELDLSKPPGQDWKYVGFLSNRFRYPDDPVFHTDQWPGLPAARALNGRTFLFLTDMYADHLKIYRFDAQRDGETAIPSGFIAGRGRPVEHVPNAPPGGDWIWRDTNGNGAFDSTEFTRNPGREKLGGGWGWWIDTRGDIWRARDDKGIWRFRFGGLDAKGNPVYSYDKLDKYAIPAPFTEVHRAIYEPQTDTLYVTGYTADAPHDPGFWKEAGRVLVRYDKWSSGHPEQRYMLRLPWDPKARPPVTPAGLAVEGQYVFVVEPAGNVHVYDKDSAKDIGTFGPGPEVGRASGWVDVPFGITAHRQPDGEYLVFVEEDARGKVLMYRWKPA</sequence>
<keyword evidence="1" id="KW-0732">Signal</keyword>
<dbReference type="AlphaFoldDB" id="A0A1G6V4C9"/>
<reference evidence="3" key="1">
    <citation type="submission" date="2016-09" db="EMBL/GenBank/DDBJ databases">
        <authorList>
            <person name="Varghese N."/>
            <person name="Submissions S."/>
        </authorList>
    </citation>
    <scope>NUCLEOTIDE SEQUENCE [LARGE SCALE GENOMIC DNA]</scope>
    <source>
        <strain evidence="3">TNe-862</strain>
    </source>
</reference>
<dbReference type="SUPFAM" id="SSF63829">
    <property type="entry name" value="Calcium-dependent phosphotriesterase"/>
    <property type="match status" value="1"/>
</dbReference>
<proteinExistence type="predicted"/>
<dbReference type="InterPro" id="IPR011042">
    <property type="entry name" value="6-blade_b-propeller_TolB-like"/>
</dbReference>
<evidence type="ECO:0000313" key="2">
    <source>
        <dbReference type="EMBL" id="SDD48510.1"/>
    </source>
</evidence>
<gene>
    <name evidence="2" type="ORF">SAMN05421548_12036</name>
</gene>
<name>A0A1G6V4C9_9BURK</name>
<dbReference type="Proteomes" id="UP000198908">
    <property type="component" value="Unassembled WGS sequence"/>
</dbReference>
<organism evidence="2 3">
    <name type="scientific">Paraburkholderia lycopersici</name>
    <dbReference type="NCBI Taxonomy" id="416944"/>
    <lineage>
        <taxon>Bacteria</taxon>
        <taxon>Pseudomonadati</taxon>
        <taxon>Pseudomonadota</taxon>
        <taxon>Betaproteobacteria</taxon>
        <taxon>Burkholderiales</taxon>
        <taxon>Burkholderiaceae</taxon>
        <taxon>Paraburkholderia</taxon>
    </lineage>
</organism>
<dbReference type="InterPro" id="IPR011041">
    <property type="entry name" value="Quinoprot_gluc/sorb_DH_b-prop"/>
</dbReference>
<feature type="signal peptide" evidence="1">
    <location>
        <begin position="1"/>
        <end position="32"/>
    </location>
</feature>